<evidence type="ECO:0000313" key="2">
    <source>
        <dbReference type="EMBL" id="GJT62683.1"/>
    </source>
</evidence>
<feature type="coiled-coil region" evidence="1">
    <location>
        <begin position="76"/>
        <end position="114"/>
    </location>
</feature>
<proteinExistence type="predicted"/>
<comment type="caution">
    <text evidence="2">The sequence shown here is derived from an EMBL/GenBank/DDBJ whole genome shotgun (WGS) entry which is preliminary data.</text>
</comment>
<sequence>MGNLSSADPIYDEASPSYDSDILSEVQDHDNYIDSVGEYHEVHEMQNDVQPNYVEELLKKELHSVKMQLNSTINHNKLIKEEVTTLKNDFKQKENKYLEELLDMKQLKEKVEDK</sequence>
<accession>A0ABQ5FHC5</accession>
<reference evidence="2" key="1">
    <citation type="journal article" date="2022" name="Int. J. Mol. Sci.">
        <title>Draft Genome of Tanacetum Coccineum: Genomic Comparison of Closely Related Tanacetum-Family Plants.</title>
        <authorList>
            <person name="Yamashiro T."/>
            <person name="Shiraishi A."/>
            <person name="Nakayama K."/>
            <person name="Satake H."/>
        </authorList>
    </citation>
    <scope>NUCLEOTIDE SEQUENCE</scope>
</reference>
<reference evidence="2" key="2">
    <citation type="submission" date="2022-01" db="EMBL/GenBank/DDBJ databases">
        <authorList>
            <person name="Yamashiro T."/>
            <person name="Shiraishi A."/>
            <person name="Satake H."/>
            <person name="Nakayama K."/>
        </authorList>
    </citation>
    <scope>NUCLEOTIDE SEQUENCE</scope>
</reference>
<keyword evidence="1" id="KW-0175">Coiled coil</keyword>
<dbReference type="EMBL" id="BQNB010017396">
    <property type="protein sequence ID" value="GJT62683.1"/>
    <property type="molecule type" value="Genomic_DNA"/>
</dbReference>
<organism evidence="2 3">
    <name type="scientific">Tanacetum coccineum</name>
    <dbReference type="NCBI Taxonomy" id="301880"/>
    <lineage>
        <taxon>Eukaryota</taxon>
        <taxon>Viridiplantae</taxon>
        <taxon>Streptophyta</taxon>
        <taxon>Embryophyta</taxon>
        <taxon>Tracheophyta</taxon>
        <taxon>Spermatophyta</taxon>
        <taxon>Magnoliopsida</taxon>
        <taxon>eudicotyledons</taxon>
        <taxon>Gunneridae</taxon>
        <taxon>Pentapetalae</taxon>
        <taxon>asterids</taxon>
        <taxon>campanulids</taxon>
        <taxon>Asterales</taxon>
        <taxon>Asteraceae</taxon>
        <taxon>Asteroideae</taxon>
        <taxon>Anthemideae</taxon>
        <taxon>Anthemidinae</taxon>
        <taxon>Tanacetum</taxon>
    </lineage>
</organism>
<dbReference type="Proteomes" id="UP001151760">
    <property type="component" value="Unassembled WGS sequence"/>
</dbReference>
<keyword evidence="3" id="KW-1185">Reference proteome</keyword>
<gene>
    <name evidence="2" type="ORF">Tco_1006216</name>
</gene>
<evidence type="ECO:0000256" key="1">
    <source>
        <dbReference type="SAM" id="Coils"/>
    </source>
</evidence>
<protein>
    <submittedName>
        <fullName evidence="2">Uncharacterized protein</fullName>
    </submittedName>
</protein>
<name>A0ABQ5FHC5_9ASTR</name>
<evidence type="ECO:0000313" key="3">
    <source>
        <dbReference type="Proteomes" id="UP001151760"/>
    </source>
</evidence>